<dbReference type="Gene3D" id="1.20.120.160">
    <property type="entry name" value="HPT domain"/>
    <property type="match status" value="1"/>
</dbReference>
<evidence type="ECO:0000313" key="4">
    <source>
        <dbReference type="Proteomes" id="UP001194729"/>
    </source>
</evidence>
<reference evidence="3 4" key="1">
    <citation type="submission" date="2020-11" db="EMBL/GenBank/DDBJ databases">
        <title>P. mediterranea TC4 genome.</title>
        <authorList>
            <person name="Molmeret M."/>
        </authorList>
    </citation>
    <scope>NUCLEOTIDE SEQUENCE [LARGE SCALE GENOMIC DNA]</scope>
    <source>
        <strain evidence="3 4">TC4</strain>
    </source>
</reference>
<dbReference type="InterPro" id="IPR036641">
    <property type="entry name" value="HPT_dom_sf"/>
</dbReference>
<organism evidence="3 4">
    <name type="scientific">Nonlabens mediterrranea</name>
    <dbReference type="NCBI Taxonomy" id="1419947"/>
    <lineage>
        <taxon>Bacteria</taxon>
        <taxon>Pseudomonadati</taxon>
        <taxon>Bacteroidota</taxon>
        <taxon>Flavobacteriia</taxon>
        <taxon>Flavobacteriales</taxon>
        <taxon>Flavobacteriaceae</taxon>
        <taxon>Nonlabens</taxon>
    </lineage>
</organism>
<evidence type="ECO:0000313" key="3">
    <source>
        <dbReference type="EMBL" id="MBF4983116.1"/>
    </source>
</evidence>
<name>A0ABS0A168_9FLAO</name>
<feature type="modified residue" description="Phosphohistidine" evidence="1">
    <location>
        <position position="55"/>
    </location>
</feature>
<proteinExistence type="predicted"/>
<evidence type="ECO:0000259" key="2">
    <source>
        <dbReference type="PROSITE" id="PS50894"/>
    </source>
</evidence>
<dbReference type="Proteomes" id="UP001194729">
    <property type="component" value="Unassembled WGS sequence"/>
</dbReference>
<dbReference type="EMBL" id="JADKYU010000091">
    <property type="protein sequence ID" value="MBF4983116.1"/>
    <property type="molecule type" value="Genomic_DNA"/>
</dbReference>
<dbReference type="InterPro" id="IPR008207">
    <property type="entry name" value="Sig_transdc_His_kin_Hpt_dom"/>
</dbReference>
<dbReference type="PROSITE" id="PS50894">
    <property type="entry name" value="HPT"/>
    <property type="match status" value="1"/>
</dbReference>
<feature type="domain" description="HPt" evidence="2">
    <location>
        <begin position="16"/>
        <end position="105"/>
    </location>
</feature>
<keyword evidence="1" id="KW-0597">Phosphoprotein</keyword>
<evidence type="ECO:0000256" key="1">
    <source>
        <dbReference type="PROSITE-ProRule" id="PRU00110"/>
    </source>
</evidence>
<keyword evidence="4" id="KW-1185">Reference proteome</keyword>
<dbReference type="Pfam" id="PF01627">
    <property type="entry name" value="Hpt"/>
    <property type="match status" value="1"/>
</dbReference>
<gene>
    <name evidence="3" type="ORF">FNJ87_01765</name>
</gene>
<sequence>MEKPNKSYIDSLCRGDKAFEDRLLTVIRTEFPSEKKVYYDALEIKDYKEIAEAVHKLKHKISILGLEKGYELAAEYENNILDKDFTLSQSFEEILDSMTEYLKTI</sequence>
<accession>A0ABS0A168</accession>
<protein>
    <submittedName>
        <fullName evidence="3">Hpt domain-containing protein</fullName>
    </submittedName>
</protein>
<dbReference type="SUPFAM" id="SSF47226">
    <property type="entry name" value="Histidine-containing phosphotransfer domain, HPT domain"/>
    <property type="match status" value="1"/>
</dbReference>
<comment type="caution">
    <text evidence="3">The sequence shown here is derived from an EMBL/GenBank/DDBJ whole genome shotgun (WGS) entry which is preliminary data.</text>
</comment>